<keyword evidence="3" id="KW-0675">Receptor</keyword>
<sequence>MKLGRVFFFLLIVVLPVATFSQNKLFTSQVIAADSSAVPAVITIQSSDSTVIKKMITDSLGHLTIQHLKDGKFILHVSALGFEDYYMPFSAIAGSYLLPRFVVLQQSSNALAAVVVAAKKPAVVVKNDTLEFNASAIRLGEDASTEDIFQKLPGIEVSKSGAIKASGETITQIYVDGKPYFGADIKAVTQNFPADMIDKIQVINKKPEGTPDDGSYEKIINITLKKNKKRGVFGNTALAAGTPGTYDARSATNYLHYDTKLSVIANTSNTNNGNTDANAPGNLATTAVKASYAAASTKMDVSIWTAYNSSNNKTSQQLFRENFLVDSSGYYAENNNGQYKNRNIGAGLYVEYRPDSFSVVKVNQSAGFSADNSSSNAVFTTAGTDKTTIINEGSSSLNGNNKSKWLNGSINYNRRLAANGRSFNFELVNRLNTGNGRLFSLYHNIYPDTLAGVLQNRLNNQENTGKNVVATASYNEPVTANGTLSFSYGINYNNNDLPKTIYAYNAATGAYDLLLADISNHFDNTSKSGTAAVTYNYHTKKAGFFAGLRWKQAAINSNTFNKDSSYSAAFSGLLPNAGVYITAKKIQQNLDYNMYIRAPDAIQLQPIIDNTNPLYTRLGNPDLQYSVVQTLKYKLNWYSSKKETGLNALASISFLSNNISTNLVYDETTGKQVITPINTGGAYNWNAWCTFYKPFHIGNDKLKWNVNVSGSGAAAGNLLNGMENTGTFKTMRVLTGLIYDGKEWLDVRTNVSFTKQSSRYSLQQDMDVSTGYITVNPVITVRPTAKTEINIDYDYRSLKGSNENLNNNVNLLNANIRQYVDDKKAIAISLKAFDLLNENNNTTRIFGDSYMLDTTTNTLSRYFMLSVSFRLQHFN</sequence>
<gene>
    <name evidence="3" type="ORF">I5907_20415</name>
</gene>
<evidence type="ECO:0000313" key="4">
    <source>
        <dbReference type="Proteomes" id="UP000628448"/>
    </source>
</evidence>
<dbReference type="Proteomes" id="UP000628448">
    <property type="component" value="Unassembled WGS sequence"/>
</dbReference>
<proteinExistence type="predicted"/>
<protein>
    <submittedName>
        <fullName evidence="3">TonB-dependent receptor</fullName>
    </submittedName>
</protein>
<dbReference type="SUPFAM" id="SSF56935">
    <property type="entry name" value="Porins"/>
    <property type="match status" value="1"/>
</dbReference>
<evidence type="ECO:0000313" key="3">
    <source>
        <dbReference type="EMBL" id="MBG9378608.1"/>
    </source>
</evidence>
<comment type="caution">
    <text evidence="3">The sequence shown here is derived from an EMBL/GenBank/DDBJ whole genome shotgun (WGS) entry which is preliminary data.</text>
</comment>
<dbReference type="EMBL" id="JADWYR010000003">
    <property type="protein sequence ID" value="MBG9378608.1"/>
    <property type="molecule type" value="Genomic_DNA"/>
</dbReference>
<feature type="domain" description="Outer membrane protein beta-barrel" evidence="2">
    <location>
        <begin position="443"/>
        <end position="869"/>
    </location>
</feature>
<keyword evidence="4" id="KW-1185">Reference proteome</keyword>
<feature type="coiled-coil region" evidence="1">
    <location>
        <begin position="795"/>
        <end position="822"/>
    </location>
</feature>
<evidence type="ECO:0000259" key="2">
    <source>
        <dbReference type="Pfam" id="PF14905"/>
    </source>
</evidence>
<dbReference type="AlphaFoldDB" id="A0A931MDX1"/>
<accession>A0A931MDX1</accession>
<reference evidence="3" key="1">
    <citation type="submission" date="2020-11" db="EMBL/GenBank/DDBJ databases">
        <title>Bacterial whole genome sequence for Panacibacter sp. DH6.</title>
        <authorList>
            <person name="Le V."/>
            <person name="Ko S."/>
            <person name="Ahn C.-Y."/>
            <person name="Oh H.-M."/>
        </authorList>
    </citation>
    <scope>NUCLEOTIDE SEQUENCE</scope>
    <source>
        <strain evidence="3">DH6</strain>
    </source>
</reference>
<name>A0A931MDX1_9BACT</name>
<dbReference type="InterPro" id="IPR041700">
    <property type="entry name" value="OMP_b-brl_3"/>
</dbReference>
<dbReference type="RefSeq" id="WP_196992705.1">
    <property type="nucleotide sequence ID" value="NZ_JADWYR010000003.1"/>
</dbReference>
<organism evidence="3 4">
    <name type="scientific">Panacibacter microcysteis</name>
    <dbReference type="NCBI Taxonomy" id="2793269"/>
    <lineage>
        <taxon>Bacteria</taxon>
        <taxon>Pseudomonadati</taxon>
        <taxon>Bacteroidota</taxon>
        <taxon>Chitinophagia</taxon>
        <taxon>Chitinophagales</taxon>
        <taxon>Chitinophagaceae</taxon>
        <taxon>Panacibacter</taxon>
    </lineage>
</organism>
<dbReference type="Pfam" id="PF14905">
    <property type="entry name" value="OMP_b-brl_3"/>
    <property type="match status" value="1"/>
</dbReference>
<evidence type="ECO:0000256" key="1">
    <source>
        <dbReference type="SAM" id="Coils"/>
    </source>
</evidence>
<keyword evidence="1" id="KW-0175">Coiled coil</keyword>